<comment type="caution">
    <text evidence="1">The sequence shown here is derived from an EMBL/GenBank/DDBJ whole genome shotgun (WGS) entry which is preliminary data.</text>
</comment>
<name>A0A3M7SP02_BRAPC</name>
<dbReference type="EMBL" id="REGN01001057">
    <property type="protein sequence ID" value="RNA37337.1"/>
    <property type="molecule type" value="Genomic_DNA"/>
</dbReference>
<proteinExistence type="predicted"/>
<protein>
    <submittedName>
        <fullName evidence="1">Uncharacterized protein</fullName>
    </submittedName>
</protein>
<organism evidence="1 2">
    <name type="scientific">Brachionus plicatilis</name>
    <name type="common">Marine rotifer</name>
    <name type="synonym">Brachionus muelleri</name>
    <dbReference type="NCBI Taxonomy" id="10195"/>
    <lineage>
        <taxon>Eukaryota</taxon>
        <taxon>Metazoa</taxon>
        <taxon>Spiralia</taxon>
        <taxon>Gnathifera</taxon>
        <taxon>Rotifera</taxon>
        <taxon>Eurotatoria</taxon>
        <taxon>Monogononta</taxon>
        <taxon>Pseudotrocha</taxon>
        <taxon>Ploima</taxon>
        <taxon>Brachionidae</taxon>
        <taxon>Brachionus</taxon>
    </lineage>
</organism>
<evidence type="ECO:0000313" key="2">
    <source>
        <dbReference type="Proteomes" id="UP000276133"/>
    </source>
</evidence>
<sequence length="73" mass="8517">CSTFLSSKIHIFYKQFSQISDINVAIRSCVLNQKCFSMLDKIKSNKNQNKKKICINFFETFCFPVALDFFDSC</sequence>
<feature type="non-terminal residue" evidence="1">
    <location>
        <position position="1"/>
    </location>
</feature>
<keyword evidence="2" id="KW-1185">Reference proteome</keyword>
<dbReference type="Proteomes" id="UP000276133">
    <property type="component" value="Unassembled WGS sequence"/>
</dbReference>
<dbReference type="AlphaFoldDB" id="A0A3M7SP02"/>
<gene>
    <name evidence="1" type="ORF">BpHYR1_027551</name>
</gene>
<evidence type="ECO:0000313" key="1">
    <source>
        <dbReference type="EMBL" id="RNA37337.1"/>
    </source>
</evidence>
<reference evidence="1 2" key="1">
    <citation type="journal article" date="2018" name="Sci. Rep.">
        <title>Genomic signatures of local adaptation to the degree of environmental predictability in rotifers.</title>
        <authorList>
            <person name="Franch-Gras L."/>
            <person name="Hahn C."/>
            <person name="Garcia-Roger E.M."/>
            <person name="Carmona M.J."/>
            <person name="Serra M."/>
            <person name="Gomez A."/>
        </authorList>
    </citation>
    <scope>NUCLEOTIDE SEQUENCE [LARGE SCALE GENOMIC DNA]</scope>
    <source>
        <strain evidence="1">HYR1</strain>
    </source>
</reference>
<accession>A0A3M7SP02</accession>